<dbReference type="Pfam" id="PF02361">
    <property type="entry name" value="CbiQ"/>
    <property type="match status" value="1"/>
</dbReference>
<dbReference type="PANTHER" id="PTHR34857:SF2">
    <property type="entry name" value="SLL0384 PROTEIN"/>
    <property type="match status" value="1"/>
</dbReference>
<reference evidence="7 8" key="1">
    <citation type="journal article" date="2021" name="ISME Commun">
        <title>Automated analysis of genomic sequences facilitates high-throughput and comprehensive description of bacteria.</title>
        <authorList>
            <person name="Hitch T.C.A."/>
        </authorList>
    </citation>
    <scope>NUCLEOTIDE SEQUENCE [LARGE SCALE GENOMIC DNA]</scope>
    <source>
        <strain evidence="7 8">Sanger_18</strain>
    </source>
</reference>
<gene>
    <name evidence="7" type="ORF">OCV77_05135</name>
</gene>
<name>A0ABT2T0U2_9FIRM</name>
<dbReference type="InterPro" id="IPR003339">
    <property type="entry name" value="ABC/ECF_trnsptr_transmembrane"/>
</dbReference>
<sequence length="251" mass="27341">MQNNKEQKNILNPLTNLYIILALAIISALFGNGTAIICVLVMIGIAFTYRTGKEYLKLWVKTIFFVTVVCFIFQILFIPGDTVIWKLWVFSITQEGLDKAVSLCSKILGIGSAAILSVKILNLNKLMAVLEKKGVSPTVSYVLMSTASIIPQMNKKMGTILEAQKSRGIEMESNLIVRAKAFFPSVGPLILNSIVSAEERAITLEARAFSAPCKKTTLHEIPDTGTDKAVRILAIAAVVAAIGGKIVLWIV</sequence>
<dbReference type="EMBL" id="JAOQKJ010000003">
    <property type="protein sequence ID" value="MCU6743881.1"/>
    <property type="molecule type" value="Genomic_DNA"/>
</dbReference>
<evidence type="ECO:0000256" key="6">
    <source>
        <dbReference type="SAM" id="Phobius"/>
    </source>
</evidence>
<feature type="transmembrane region" description="Helical" evidence="6">
    <location>
        <begin position="17"/>
        <end position="46"/>
    </location>
</feature>
<dbReference type="Proteomes" id="UP001652432">
    <property type="component" value="Unassembled WGS sequence"/>
</dbReference>
<proteinExistence type="predicted"/>
<dbReference type="RefSeq" id="WP_262573850.1">
    <property type="nucleotide sequence ID" value="NZ_JAOQKJ010000003.1"/>
</dbReference>
<dbReference type="CDD" id="cd16914">
    <property type="entry name" value="EcfT"/>
    <property type="match status" value="1"/>
</dbReference>
<dbReference type="InterPro" id="IPR051611">
    <property type="entry name" value="ECF_transporter_component"/>
</dbReference>
<comment type="caution">
    <text evidence="7">The sequence shown here is derived from an EMBL/GenBank/DDBJ whole genome shotgun (WGS) entry which is preliminary data.</text>
</comment>
<accession>A0ABT2T0U2</accession>
<dbReference type="PANTHER" id="PTHR34857">
    <property type="entry name" value="SLL0384 PROTEIN"/>
    <property type="match status" value="1"/>
</dbReference>
<keyword evidence="4 6" id="KW-1133">Transmembrane helix</keyword>
<evidence type="ECO:0000256" key="2">
    <source>
        <dbReference type="ARBA" id="ARBA00022475"/>
    </source>
</evidence>
<evidence type="ECO:0000256" key="3">
    <source>
        <dbReference type="ARBA" id="ARBA00022692"/>
    </source>
</evidence>
<comment type="subcellular location">
    <subcellularLocation>
        <location evidence="1">Membrane</location>
        <topology evidence="1">Multi-pass membrane protein</topology>
    </subcellularLocation>
</comment>
<evidence type="ECO:0000256" key="5">
    <source>
        <dbReference type="ARBA" id="ARBA00023136"/>
    </source>
</evidence>
<feature type="transmembrane region" description="Helical" evidence="6">
    <location>
        <begin position="229"/>
        <end position="250"/>
    </location>
</feature>
<evidence type="ECO:0000256" key="1">
    <source>
        <dbReference type="ARBA" id="ARBA00004141"/>
    </source>
</evidence>
<evidence type="ECO:0000313" key="7">
    <source>
        <dbReference type="EMBL" id="MCU6743881.1"/>
    </source>
</evidence>
<keyword evidence="5 6" id="KW-0472">Membrane</keyword>
<feature type="transmembrane region" description="Helical" evidence="6">
    <location>
        <begin position="100"/>
        <end position="123"/>
    </location>
</feature>
<keyword evidence="8" id="KW-1185">Reference proteome</keyword>
<keyword evidence="2" id="KW-1003">Cell membrane</keyword>
<keyword evidence="3 6" id="KW-0812">Transmembrane</keyword>
<organism evidence="7 8">
    <name type="scientific">Suilimivivens aceti</name>
    <dbReference type="NCBI Taxonomy" id="2981774"/>
    <lineage>
        <taxon>Bacteria</taxon>
        <taxon>Bacillati</taxon>
        <taxon>Bacillota</taxon>
        <taxon>Clostridia</taxon>
        <taxon>Lachnospirales</taxon>
        <taxon>Lachnospiraceae</taxon>
        <taxon>Suilimivivens</taxon>
    </lineage>
</organism>
<evidence type="ECO:0000313" key="8">
    <source>
        <dbReference type="Proteomes" id="UP001652432"/>
    </source>
</evidence>
<protein>
    <submittedName>
        <fullName evidence="7">Energy-coupling factor transporter transmembrane protein EcfT</fullName>
    </submittedName>
</protein>
<evidence type="ECO:0000256" key="4">
    <source>
        <dbReference type="ARBA" id="ARBA00022989"/>
    </source>
</evidence>
<feature type="transmembrane region" description="Helical" evidence="6">
    <location>
        <begin position="58"/>
        <end position="80"/>
    </location>
</feature>